<keyword evidence="3" id="KW-1185">Reference proteome</keyword>
<dbReference type="AlphaFoldDB" id="A0AA87YZ02"/>
<evidence type="ECO:0000313" key="3">
    <source>
        <dbReference type="Proteomes" id="UP001187192"/>
    </source>
</evidence>
<name>A0AA87YZ02_FICCA</name>
<evidence type="ECO:0000313" key="2">
    <source>
        <dbReference type="EMBL" id="GMN20595.1"/>
    </source>
</evidence>
<feature type="region of interest" description="Disordered" evidence="1">
    <location>
        <begin position="1"/>
        <end position="20"/>
    </location>
</feature>
<reference evidence="2" key="1">
    <citation type="submission" date="2023-07" db="EMBL/GenBank/DDBJ databases">
        <title>draft genome sequence of fig (Ficus carica).</title>
        <authorList>
            <person name="Takahashi T."/>
            <person name="Nishimura K."/>
        </authorList>
    </citation>
    <scope>NUCLEOTIDE SEQUENCE</scope>
</reference>
<evidence type="ECO:0000256" key="1">
    <source>
        <dbReference type="SAM" id="MobiDB-lite"/>
    </source>
</evidence>
<dbReference type="Proteomes" id="UP001187192">
    <property type="component" value="Unassembled WGS sequence"/>
</dbReference>
<proteinExistence type="predicted"/>
<protein>
    <submittedName>
        <fullName evidence="2">Uncharacterized protein</fullName>
    </submittedName>
</protein>
<organism evidence="2 3">
    <name type="scientific">Ficus carica</name>
    <name type="common">Common fig</name>
    <dbReference type="NCBI Taxonomy" id="3494"/>
    <lineage>
        <taxon>Eukaryota</taxon>
        <taxon>Viridiplantae</taxon>
        <taxon>Streptophyta</taxon>
        <taxon>Embryophyta</taxon>
        <taxon>Tracheophyta</taxon>
        <taxon>Spermatophyta</taxon>
        <taxon>Magnoliopsida</taxon>
        <taxon>eudicotyledons</taxon>
        <taxon>Gunneridae</taxon>
        <taxon>Pentapetalae</taxon>
        <taxon>rosids</taxon>
        <taxon>fabids</taxon>
        <taxon>Rosales</taxon>
        <taxon>Moraceae</taxon>
        <taxon>Ficeae</taxon>
        <taxon>Ficus</taxon>
    </lineage>
</organism>
<accession>A0AA87YZ02</accession>
<sequence>MRLQWPRFLSKPEPDRAQEPCTARIDSTGHMTSVLTGVSSTLDTAYTNKVSTTPPTVSSLAATVIQDGGHGLADYEMWE</sequence>
<comment type="caution">
    <text evidence="2">The sequence shown here is derived from an EMBL/GenBank/DDBJ whole genome shotgun (WGS) entry which is preliminary data.</text>
</comment>
<gene>
    <name evidence="2" type="ORF">TIFTF001_051041</name>
</gene>
<dbReference type="EMBL" id="BTGU01009007">
    <property type="protein sequence ID" value="GMN20595.1"/>
    <property type="molecule type" value="Genomic_DNA"/>
</dbReference>